<gene>
    <name evidence="2" type="ORF">HYALB_00011869</name>
</gene>
<dbReference type="Proteomes" id="UP000701801">
    <property type="component" value="Unassembled WGS sequence"/>
</dbReference>
<dbReference type="AlphaFoldDB" id="A0A9N9Q278"/>
<evidence type="ECO:0000313" key="3">
    <source>
        <dbReference type="Proteomes" id="UP000701801"/>
    </source>
</evidence>
<keyword evidence="3" id="KW-1185">Reference proteome</keyword>
<sequence length="243" mass="28290">MEDNITSPPKGNTNQMLGEVSQSSNDHHTITKEIDKSALQVTQHTKKPTLHALPEELLIQSWNGLTQITLISTRFLCGEPPGLHELLENWLKRRGFTLVVWAFDEYRYLKYHPETLQLVEQSHHADYKKSIEVENWVLRDKEHDKKFMVDITETPSMLWNYTDYEVGSYCSAYVSYIKQVGKFYKRTYGDDFHEVGEEMGATEFFRQGIHGSITTPFAHRVQSYEFMIGTYGKLIVDKNGFIR</sequence>
<evidence type="ECO:0000256" key="1">
    <source>
        <dbReference type="SAM" id="MobiDB-lite"/>
    </source>
</evidence>
<feature type="region of interest" description="Disordered" evidence="1">
    <location>
        <begin position="1"/>
        <end position="20"/>
    </location>
</feature>
<proteinExistence type="predicted"/>
<dbReference type="EMBL" id="CAJVRM010000196">
    <property type="protein sequence ID" value="CAG8976920.1"/>
    <property type="molecule type" value="Genomic_DNA"/>
</dbReference>
<dbReference type="OrthoDB" id="3506179at2759"/>
<evidence type="ECO:0000313" key="2">
    <source>
        <dbReference type="EMBL" id="CAG8976920.1"/>
    </source>
</evidence>
<protein>
    <submittedName>
        <fullName evidence="2">Uncharacterized protein</fullName>
    </submittedName>
</protein>
<accession>A0A9N9Q278</accession>
<comment type="caution">
    <text evidence="2">The sequence shown here is derived from an EMBL/GenBank/DDBJ whole genome shotgun (WGS) entry which is preliminary data.</text>
</comment>
<name>A0A9N9Q278_9HELO</name>
<organism evidence="2 3">
    <name type="scientific">Hymenoscyphus albidus</name>
    <dbReference type="NCBI Taxonomy" id="595503"/>
    <lineage>
        <taxon>Eukaryota</taxon>
        <taxon>Fungi</taxon>
        <taxon>Dikarya</taxon>
        <taxon>Ascomycota</taxon>
        <taxon>Pezizomycotina</taxon>
        <taxon>Leotiomycetes</taxon>
        <taxon>Helotiales</taxon>
        <taxon>Helotiaceae</taxon>
        <taxon>Hymenoscyphus</taxon>
    </lineage>
</organism>
<reference evidence="2" key="1">
    <citation type="submission" date="2021-07" db="EMBL/GenBank/DDBJ databases">
        <authorList>
            <person name="Durling M."/>
        </authorList>
    </citation>
    <scope>NUCLEOTIDE SEQUENCE</scope>
</reference>